<evidence type="ECO:0000313" key="3">
    <source>
        <dbReference type="EMBL" id="KAJ2851628.1"/>
    </source>
</evidence>
<dbReference type="Gene3D" id="3.60.15.10">
    <property type="entry name" value="Ribonuclease Z/Hydroxyacylglutathione hydrolase-like"/>
    <property type="match status" value="1"/>
</dbReference>
<dbReference type="InterPro" id="IPR024884">
    <property type="entry name" value="NAPE-PLD"/>
</dbReference>
<reference evidence="3" key="1">
    <citation type="submission" date="2022-07" db="EMBL/GenBank/DDBJ databases">
        <title>Phylogenomic reconstructions and comparative analyses of Kickxellomycotina fungi.</title>
        <authorList>
            <person name="Reynolds N.K."/>
            <person name="Stajich J.E."/>
            <person name="Barry K."/>
            <person name="Grigoriev I.V."/>
            <person name="Crous P."/>
            <person name="Smith M.E."/>
        </authorList>
    </citation>
    <scope>NUCLEOTIDE SEQUENCE</scope>
    <source>
        <strain evidence="3">NRRL 1566</strain>
    </source>
</reference>
<name>A0A9W8M2G0_9FUNG</name>
<dbReference type="Pfam" id="PF12706">
    <property type="entry name" value="Lactamase_B_2"/>
    <property type="match status" value="1"/>
</dbReference>
<feature type="binding site" evidence="1">
    <location>
        <position position="144"/>
    </location>
    <ligand>
        <name>an N-acyl-1,2-diacyl-sn-glycero-3-phosphoethanolamine</name>
        <dbReference type="ChEBI" id="CHEBI:62537"/>
    </ligand>
</feature>
<dbReference type="PANTHER" id="PTHR15032">
    <property type="entry name" value="N-ACYL-PHOSPHATIDYLETHANOLAMINE-HYDROLYZING PHOSPHOLIPASE D"/>
    <property type="match status" value="1"/>
</dbReference>
<dbReference type="Proteomes" id="UP001139887">
    <property type="component" value="Unassembled WGS sequence"/>
</dbReference>
<dbReference type="InterPro" id="IPR001279">
    <property type="entry name" value="Metallo-B-lactamas"/>
</dbReference>
<evidence type="ECO:0000313" key="4">
    <source>
        <dbReference type="Proteomes" id="UP001139887"/>
    </source>
</evidence>
<evidence type="ECO:0000256" key="1">
    <source>
        <dbReference type="PIRSR" id="PIRSR038896-50"/>
    </source>
</evidence>
<evidence type="ECO:0000259" key="2">
    <source>
        <dbReference type="Pfam" id="PF12706"/>
    </source>
</evidence>
<dbReference type="OrthoDB" id="332863at2759"/>
<dbReference type="GO" id="GO:0070291">
    <property type="term" value="P:N-acylethanolamine metabolic process"/>
    <property type="evidence" value="ECO:0007669"/>
    <property type="project" value="TreeGrafter"/>
</dbReference>
<keyword evidence="4" id="KW-1185">Reference proteome</keyword>
<dbReference type="SUPFAM" id="SSF56281">
    <property type="entry name" value="Metallo-hydrolase/oxidoreductase"/>
    <property type="match status" value="1"/>
</dbReference>
<dbReference type="AlphaFoldDB" id="A0A9W8M2G0"/>
<dbReference type="GO" id="GO:0005737">
    <property type="term" value="C:cytoplasm"/>
    <property type="evidence" value="ECO:0007669"/>
    <property type="project" value="TreeGrafter"/>
</dbReference>
<dbReference type="GO" id="GO:0070292">
    <property type="term" value="P:N-acylphosphatidylethanolamine metabolic process"/>
    <property type="evidence" value="ECO:0007669"/>
    <property type="project" value="TreeGrafter"/>
</dbReference>
<dbReference type="GO" id="GO:0070290">
    <property type="term" value="F:N-acylphosphatidylethanolamine-specific phospholipase D activity"/>
    <property type="evidence" value="ECO:0007669"/>
    <property type="project" value="UniProtKB-EC"/>
</dbReference>
<accession>A0A9W8M2G0</accession>
<protein>
    <submittedName>
        <fullName evidence="3">Protein-lysine N-methyltransferase efm4</fullName>
        <ecNumber evidence="3">3.1.4.54</ecNumber>
    </submittedName>
</protein>
<proteinExistence type="predicted"/>
<keyword evidence="3" id="KW-0378">Hydrolase</keyword>
<dbReference type="PANTHER" id="PTHR15032:SF4">
    <property type="entry name" value="N-ACYL-PHOSPHATIDYLETHANOLAMINE-HYDROLYZING PHOSPHOLIPASE D"/>
    <property type="match status" value="1"/>
</dbReference>
<sequence length="355" mass="39408">MTVSTTNESLRQQYAADKSHHLPNGRFQNPWPSFTLPPAMKFLKYTLFELGNNPAHVSLKEGRIPAVVPLDKQAIKSPAPLQVTWLGHASLLWQIDGVNILCDPVFSLRCSPSQWIGPKRFTKAPCSVKELPHIDILILSHNHYDHLDWDTLKLLQQRFPNIKVFAPLGNRPILSSLGFANIEIADWWDEFSVELPAGSFKLACTPAQHMTARGIFDRMATLWSSWVVIGPSGQKLFFSGDTAYSAVYENPTKAECPVFKQIGDVYGPIDLAAIAIGAYGPELMFGGMHANPEQAVRIHEDVKSKKSIGIHWGTFILTSEAIDEPPKRLALELKARGHAPHEFTVLDIGQTTAST</sequence>
<dbReference type="PIRSF" id="PIRSF038896">
    <property type="entry name" value="NAPE-PLD"/>
    <property type="match status" value="1"/>
</dbReference>
<dbReference type="InterPro" id="IPR036866">
    <property type="entry name" value="RibonucZ/Hydroxyglut_hydro"/>
</dbReference>
<dbReference type="EC" id="3.1.4.54" evidence="3"/>
<dbReference type="GO" id="GO:0008270">
    <property type="term" value="F:zinc ion binding"/>
    <property type="evidence" value="ECO:0007669"/>
    <property type="project" value="InterPro"/>
</dbReference>
<comment type="caution">
    <text evidence="3">The sequence shown here is derived from an EMBL/GenBank/DDBJ whole genome shotgun (WGS) entry which is preliminary data.</text>
</comment>
<gene>
    <name evidence="3" type="primary">EFM4_1</name>
    <name evidence="3" type="ORF">IWW36_000951</name>
</gene>
<feature type="binding site" evidence="1">
    <location>
        <position position="289"/>
    </location>
    <ligand>
        <name>an N-acyl-1,2-diacyl-sn-glycero-3-phosphoethanolamine</name>
        <dbReference type="ChEBI" id="CHEBI:62537"/>
    </ligand>
</feature>
<dbReference type="EMBL" id="JANBUW010000010">
    <property type="protein sequence ID" value="KAJ2851628.1"/>
    <property type="molecule type" value="Genomic_DNA"/>
</dbReference>
<organism evidence="3 4">
    <name type="scientific">Coemansia brasiliensis</name>
    <dbReference type="NCBI Taxonomy" id="2650707"/>
    <lineage>
        <taxon>Eukaryota</taxon>
        <taxon>Fungi</taxon>
        <taxon>Fungi incertae sedis</taxon>
        <taxon>Zoopagomycota</taxon>
        <taxon>Kickxellomycotina</taxon>
        <taxon>Kickxellomycetes</taxon>
        <taxon>Kickxellales</taxon>
        <taxon>Kickxellaceae</taxon>
        <taxon>Coemansia</taxon>
    </lineage>
</organism>
<feature type="domain" description="Metallo-beta-lactamase" evidence="2">
    <location>
        <begin position="99"/>
        <end position="312"/>
    </location>
</feature>